<sequence>MDPIAVDLAKSACWLEIDGALPITFMDRNIIVGSVLAGDLPPRHAEVFPNSPLEVPA</sequence>
<accession>A0A7W0CNR6</accession>
<dbReference type="Proteomes" id="UP000530928">
    <property type="component" value="Unassembled WGS sequence"/>
</dbReference>
<evidence type="ECO:0000313" key="1">
    <source>
        <dbReference type="EMBL" id="MBA2894453.1"/>
    </source>
</evidence>
<gene>
    <name evidence="1" type="ORF">HNR30_005825</name>
</gene>
<dbReference type="EMBL" id="JACDUR010000006">
    <property type="protein sequence ID" value="MBA2894453.1"/>
    <property type="molecule type" value="Genomic_DNA"/>
</dbReference>
<reference evidence="1 2" key="1">
    <citation type="submission" date="2020-07" db="EMBL/GenBank/DDBJ databases">
        <title>Genomic Encyclopedia of Type Strains, Phase IV (KMG-IV): sequencing the most valuable type-strain genomes for metagenomic binning, comparative biology and taxonomic classification.</title>
        <authorList>
            <person name="Goeker M."/>
        </authorList>
    </citation>
    <scope>NUCLEOTIDE SEQUENCE [LARGE SCALE GENOMIC DNA]</scope>
    <source>
        <strain evidence="1 2">DSM 45533</strain>
    </source>
</reference>
<comment type="caution">
    <text evidence="1">The sequence shown here is derived from an EMBL/GenBank/DDBJ whole genome shotgun (WGS) entry which is preliminary data.</text>
</comment>
<keyword evidence="2" id="KW-1185">Reference proteome</keyword>
<evidence type="ECO:0000313" key="2">
    <source>
        <dbReference type="Proteomes" id="UP000530928"/>
    </source>
</evidence>
<name>A0A7W0CNR6_9ACTN</name>
<organism evidence="1 2">
    <name type="scientific">Nonomuraea soli</name>
    <dbReference type="NCBI Taxonomy" id="1032476"/>
    <lineage>
        <taxon>Bacteria</taxon>
        <taxon>Bacillati</taxon>
        <taxon>Actinomycetota</taxon>
        <taxon>Actinomycetes</taxon>
        <taxon>Streptosporangiales</taxon>
        <taxon>Streptosporangiaceae</taxon>
        <taxon>Nonomuraea</taxon>
    </lineage>
</organism>
<dbReference type="RefSeq" id="WP_181613220.1">
    <property type="nucleotide sequence ID" value="NZ_BAABAM010000004.1"/>
</dbReference>
<proteinExistence type="predicted"/>
<protein>
    <submittedName>
        <fullName evidence="1">Uncharacterized protein</fullName>
    </submittedName>
</protein>
<dbReference type="AlphaFoldDB" id="A0A7W0CNR6"/>